<evidence type="ECO:0000313" key="2">
    <source>
        <dbReference type="EMBL" id="MPR01071.1"/>
    </source>
</evidence>
<keyword evidence="1" id="KW-1133">Transmembrane helix</keyword>
<proteinExistence type="predicted"/>
<gene>
    <name evidence="2" type="ORF">F0169_02655</name>
</gene>
<feature type="transmembrane region" description="Helical" evidence="1">
    <location>
        <begin position="104"/>
        <end position="126"/>
    </location>
</feature>
<reference evidence="2 3" key="2">
    <citation type="journal article" date="2023" name="Plant Pathol.">
        <title>Dismantling and reorganizing Pseudomonas marginalis sensu#lato.</title>
        <authorList>
            <person name="Sawada H."/>
            <person name="Fujikawa T."/>
            <person name="Satou M."/>
        </authorList>
    </citation>
    <scope>NUCLEOTIDE SEQUENCE [LARGE SCALE GENOMIC DNA]</scope>
    <source>
        <strain evidence="2 3">MAFF 212408</strain>
    </source>
</reference>
<comment type="caution">
    <text evidence="2">The sequence shown here is derived from an EMBL/GenBank/DDBJ whole genome shotgun (WGS) entry which is preliminary data.</text>
</comment>
<evidence type="ECO:0000256" key="1">
    <source>
        <dbReference type="SAM" id="Phobius"/>
    </source>
</evidence>
<evidence type="ECO:0000313" key="3">
    <source>
        <dbReference type="Proteomes" id="UP000326112"/>
    </source>
</evidence>
<dbReference type="Proteomes" id="UP000326112">
    <property type="component" value="Unassembled WGS sequence"/>
</dbReference>
<accession>A0A5N7KHH6</accession>
<keyword evidence="3" id="KW-1185">Reference proteome</keyword>
<protein>
    <submittedName>
        <fullName evidence="2">Uncharacterized protein</fullName>
    </submittedName>
</protein>
<dbReference type="EMBL" id="VUAZ01000011">
    <property type="protein sequence ID" value="MPR01071.1"/>
    <property type="molecule type" value="Genomic_DNA"/>
</dbReference>
<organism evidence="2 3">
    <name type="scientific">Pseudomonas kitaguniensis</name>
    <dbReference type="NCBI Taxonomy" id="2607908"/>
    <lineage>
        <taxon>Bacteria</taxon>
        <taxon>Pseudomonadati</taxon>
        <taxon>Pseudomonadota</taxon>
        <taxon>Gammaproteobacteria</taxon>
        <taxon>Pseudomonadales</taxon>
        <taxon>Pseudomonadaceae</taxon>
        <taxon>Pseudomonas</taxon>
    </lineage>
</organism>
<sequence>MTSIDSWPSWIAIIFIGIPTLLVAASLAFSLYLTHRHLDAMKEALKNSRYIYIWGDCLGRRGLIWSLLEMGKIAGMVAWPRSSIIIGELDPIDLENFPPHLKRYLISNLTVMIIALIWILVVAILLKFR</sequence>
<dbReference type="RefSeq" id="WP_058414708.1">
    <property type="nucleotide sequence ID" value="NZ_JBLZPT010000001.1"/>
</dbReference>
<feature type="transmembrane region" description="Helical" evidence="1">
    <location>
        <begin position="12"/>
        <end position="33"/>
    </location>
</feature>
<keyword evidence="1" id="KW-0472">Membrane</keyword>
<keyword evidence="1" id="KW-0812">Transmembrane</keyword>
<name>A0A5N7KHH6_9PSED</name>
<reference evidence="2 3" key="1">
    <citation type="journal article" date="2020" name="Int. J. Syst. Evol. Microbiol.">
        <title>Pseudomonas kitaguniensis sp. nov., a pathogen causing bacterial rot of Welsh onion in Japan.</title>
        <authorList>
            <person name="Sawada H."/>
            <person name="Fujikawa T."/>
            <person name="Nishiwaki Y."/>
            <person name="Horita H."/>
        </authorList>
    </citation>
    <scope>NUCLEOTIDE SEQUENCE [LARGE SCALE GENOMIC DNA]</scope>
    <source>
        <strain evidence="2 3">MAFF 212408</strain>
    </source>
</reference>